<evidence type="ECO:0000259" key="5">
    <source>
        <dbReference type="PROSITE" id="PS50075"/>
    </source>
</evidence>
<dbReference type="CDD" id="cd05930">
    <property type="entry name" value="A_NRPS"/>
    <property type="match status" value="1"/>
</dbReference>
<dbReference type="FunFam" id="3.40.50.980:FF:000001">
    <property type="entry name" value="Non-ribosomal peptide synthetase"/>
    <property type="match status" value="1"/>
</dbReference>
<dbReference type="Pfam" id="PF13193">
    <property type="entry name" value="AMP-binding_C"/>
    <property type="match status" value="1"/>
</dbReference>
<dbReference type="InterPro" id="IPR000873">
    <property type="entry name" value="AMP-dep_synth/lig_dom"/>
</dbReference>
<dbReference type="InterPro" id="IPR009081">
    <property type="entry name" value="PP-bd_ACP"/>
</dbReference>
<dbReference type="SUPFAM" id="SSF47336">
    <property type="entry name" value="ACP-like"/>
    <property type="match status" value="1"/>
</dbReference>
<dbReference type="Gene3D" id="3.30.300.30">
    <property type="match status" value="1"/>
</dbReference>
<dbReference type="PROSITE" id="PS00455">
    <property type="entry name" value="AMP_BINDING"/>
    <property type="match status" value="1"/>
</dbReference>
<dbReference type="SUPFAM" id="SSF56801">
    <property type="entry name" value="Acetyl-CoA synthetase-like"/>
    <property type="match status" value="1"/>
</dbReference>
<dbReference type="InterPro" id="IPR025110">
    <property type="entry name" value="AMP-bd_C"/>
</dbReference>
<dbReference type="SMART" id="SM00823">
    <property type="entry name" value="PKS_PP"/>
    <property type="match status" value="1"/>
</dbReference>
<dbReference type="InterPro" id="IPR001242">
    <property type="entry name" value="Condensation_dom"/>
</dbReference>
<comment type="similarity">
    <text evidence="2">Belongs to the ATP-dependent AMP-binding enzyme family.</text>
</comment>
<dbReference type="GO" id="GO:0005829">
    <property type="term" value="C:cytosol"/>
    <property type="evidence" value="ECO:0007669"/>
    <property type="project" value="TreeGrafter"/>
</dbReference>
<dbReference type="Gene3D" id="1.10.1200.10">
    <property type="entry name" value="ACP-like"/>
    <property type="match status" value="1"/>
</dbReference>
<keyword evidence="7" id="KW-1185">Reference proteome</keyword>
<dbReference type="EMBL" id="VIWT01000004">
    <property type="protein sequence ID" value="TWF82705.1"/>
    <property type="molecule type" value="Genomic_DNA"/>
</dbReference>
<dbReference type="GO" id="GO:0008610">
    <property type="term" value="P:lipid biosynthetic process"/>
    <property type="evidence" value="ECO:0007669"/>
    <property type="project" value="UniProtKB-ARBA"/>
</dbReference>
<dbReference type="CDD" id="cd19531">
    <property type="entry name" value="LCL_NRPS-like"/>
    <property type="match status" value="1"/>
</dbReference>
<dbReference type="FunFam" id="1.10.1200.10:FF:000016">
    <property type="entry name" value="Non-ribosomal peptide synthase"/>
    <property type="match status" value="1"/>
</dbReference>
<comment type="cofactor">
    <cofactor evidence="1">
        <name>pantetheine 4'-phosphate</name>
        <dbReference type="ChEBI" id="CHEBI:47942"/>
    </cofactor>
</comment>
<dbReference type="InterPro" id="IPR020806">
    <property type="entry name" value="PKS_PP-bd"/>
</dbReference>
<evidence type="ECO:0000313" key="6">
    <source>
        <dbReference type="EMBL" id="TWF82705.1"/>
    </source>
</evidence>
<sequence length="1064" mass="115946">MTRPAAPSTTDALDTALDSAPDTALDTADRLEPVHRTIARHARRTPDAPALVEDGRTLTYRELDAAAARVAAELRRRGAGPGQVVAVLAPRGTDAVVGALGVLRAGAAYLPLDPAQPRERLAGILRTAAVELLVAADSAAALAPLPADRVLLLDACPAVDEPSAPAGPADLAYVVFTSGSTGEPKGVLVGHDSLANLCAWHRQAHGTGPADRFSAVFSPGFDGAVAELWPALTAGAQLHLAPASATLEPARLRDWLLEHRITVSLLPTPLAEALLALDWPADCALRVVHAAGDRLRARPAPELPFAFGNAYGPTENTVWSTEGPVTPDGEGLPDLGLPVAGALVRVLDEELREAPVGEPGELYLAGPGLARGYVNRPALTADRFVPDPTRPGARMYRTGDLASRRPDGRLDFLGRTDRQIKLRGFRIEPGEVEMAVRSHETVADAHVMLHQSAAGDRLVAYLVPTDLRRWTSPAELRAHVADRLPEYLRPGVYVALERMPLTVNGKVDVAALPEPPRTANRTAQGPLVAPRTALERAVAAAWCAVLCLAEDELGVHDEFFELGGYSLLAGQIVERLRAELGRPVPITLLFEHPTVAGLAARLAEQAGPAAVPGGWQHSEEARHPLSLLQEEVWFLAQLAPRSVAYSTQTTLRVRGPLDLDLLDRALTAQARRHSILRTSFVADEDGRPWQIVRDPVEVRAERLDLRELSAADQVHRVRELVAERAERPFDLGRPPLYRWTACRLAEQEYELILVEHHFVHDGWSYVVLTRELGELYDALRTGRAPQLPELDHQYADFARWQRSAATGPELAGQRSYWLERLAGAPQRIALPTDRPRPRHQTFHGGRLRFDLPPQVPSAVRELARRSAATPYMVMLAAFVLLLHRRTGERDLCVGSGFANRRKETEHLIGMFVNSVVLRNEVPAGASFRDLLAGARKTVVDAAANQEFPFVELVRALRPPRELSANPLFQVMFNFHDTPTEELTLAGAPVAVYEHENESAKTDLNIIVIPHGSRRVGTEDYLDDRMTVLWEYSADLFDRATVEAMAAEYVELLTAALADPDAPVA</sequence>
<dbReference type="RefSeq" id="WP_145909987.1">
    <property type="nucleotide sequence ID" value="NZ_BAAAMZ010000017.1"/>
</dbReference>
<evidence type="ECO:0000256" key="1">
    <source>
        <dbReference type="ARBA" id="ARBA00001957"/>
    </source>
</evidence>
<dbReference type="InterPro" id="IPR023213">
    <property type="entry name" value="CAT-like_dom_sf"/>
</dbReference>
<dbReference type="OrthoDB" id="2472181at2"/>
<protein>
    <submittedName>
        <fullName evidence="6">Amino acid adenylation domain-containing protein</fullName>
    </submittedName>
</protein>
<dbReference type="GO" id="GO:0031177">
    <property type="term" value="F:phosphopantetheine binding"/>
    <property type="evidence" value="ECO:0007669"/>
    <property type="project" value="InterPro"/>
</dbReference>
<dbReference type="Gene3D" id="3.30.559.10">
    <property type="entry name" value="Chloramphenicol acetyltransferase-like domain"/>
    <property type="match status" value="1"/>
</dbReference>
<dbReference type="NCBIfam" id="TIGR01733">
    <property type="entry name" value="AA-adenyl-dom"/>
    <property type="match status" value="1"/>
</dbReference>
<accession>A0A561T6E9</accession>
<gene>
    <name evidence="6" type="ORF">FHX73_14187</name>
</gene>
<dbReference type="GO" id="GO:0044550">
    <property type="term" value="P:secondary metabolite biosynthetic process"/>
    <property type="evidence" value="ECO:0007669"/>
    <property type="project" value="TreeGrafter"/>
</dbReference>
<dbReference type="GO" id="GO:0017000">
    <property type="term" value="P:antibiotic biosynthetic process"/>
    <property type="evidence" value="ECO:0007669"/>
    <property type="project" value="UniProtKB-ARBA"/>
</dbReference>
<dbReference type="Pfam" id="PF00668">
    <property type="entry name" value="Condensation"/>
    <property type="match status" value="1"/>
</dbReference>
<dbReference type="Gene3D" id="3.40.50.980">
    <property type="match status" value="2"/>
</dbReference>
<reference evidence="6 7" key="1">
    <citation type="submission" date="2019-06" db="EMBL/GenBank/DDBJ databases">
        <title>Sequencing the genomes of 1000 actinobacteria strains.</title>
        <authorList>
            <person name="Klenk H.-P."/>
        </authorList>
    </citation>
    <scope>NUCLEOTIDE SEQUENCE [LARGE SCALE GENOMIC DNA]</scope>
    <source>
        <strain evidence="6 7">DSM 44826</strain>
    </source>
</reference>
<keyword evidence="3" id="KW-0596">Phosphopantetheine</keyword>
<dbReference type="Gene3D" id="2.30.38.10">
    <property type="entry name" value="Luciferase, Domain 3"/>
    <property type="match status" value="1"/>
</dbReference>
<dbReference type="AlphaFoldDB" id="A0A561T6E9"/>
<dbReference type="SUPFAM" id="SSF52777">
    <property type="entry name" value="CoA-dependent acyltransferases"/>
    <property type="match status" value="2"/>
</dbReference>
<dbReference type="PANTHER" id="PTHR45527">
    <property type="entry name" value="NONRIBOSOMAL PEPTIDE SYNTHETASE"/>
    <property type="match status" value="1"/>
</dbReference>
<dbReference type="InterPro" id="IPR036736">
    <property type="entry name" value="ACP-like_sf"/>
</dbReference>
<dbReference type="InterPro" id="IPR010071">
    <property type="entry name" value="AA_adenyl_dom"/>
</dbReference>
<dbReference type="PANTHER" id="PTHR45527:SF1">
    <property type="entry name" value="FATTY ACID SYNTHASE"/>
    <property type="match status" value="1"/>
</dbReference>
<dbReference type="Pfam" id="PF00550">
    <property type="entry name" value="PP-binding"/>
    <property type="match status" value="1"/>
</dbReference>
<name>A0A561T6E9_9ACTN</name>
<proteinExistence type="inferred from homology"/>
<dbReference type="Gene3D" id="3.30.559.30">
    <property type="entry name" value="Nonribosomal peptide synthetase, condensation domain"/>
    <property type="match status" value="1"/>
</dbReference>
<dbReference type="Pfam" id="PF00501">
    <property type="entry name" value="AMP-binding"/>
    <property type="match status" value="1"/>
</dbReference>
<evidence type="ECO:0000313" key="7">
    <source>
        <dbReference type="Proteomes" id="UP000317940"/>
    </source>
</evidence>
<dbReference type="InterPro" id="IPR045851">
    <property type="entry name" value="AMP-bd_C_sf"/>
</dbReference>
<dbReference type="PROSITE" id="PS50075">
    <property type="entry name" value="CARRIER"/>
    <property type="match status" value="1"/>
</dbReference>
<dbReference type="InterPro" id="IPR020845">
    <property type="entry name" value="AMP-binding_CS"/>
</dbReference>
<evidence type="ECO:0000256" key="2">
    <source>
        <dbReference type="ARBA" id="ARBA00006432"/>
    </source>
</evidence>
<keyword evidence="4" id="KW-0597">Phosphoprotein</keyword>
<comment type="caution">
    <text evidence="6">The sequence shown here is derived from an EMBL/GenBank/DDBJ whole genome shotgun (WGS) entry which is preliminary data.</text>
</comment>
<dbReference type="Proteomes" id="UP000317940">
    <property type="component" value="Unassembled WGS sequence"/>
</dbReference>
<dbReference type="GO" id="GO:0072330">
    <property type="term" value="P:monocarboxylic acid biosynthetic process"/>
    <property type="evidence" value="ECO:0007669"/>
    <property type="project" value="UniProtKB-ARBA"/>
</dbReference>
<evidence type="ECO:0000256" key="3">
    <source>
        <dbReference type="ARBA" id="ARBA00022450"/>
    </source>
</evidence>
<organism evidence="6 7">
    <name type="scientific">Kitasatospora viridis</name>
    <dbReference type="NCBI Taxonomy" id="281105"/>
    <lineage>
        <taxon>Bacteria</taxon>
        <taxon>Bacillati</taxon>
        <taxon>Actinomycetota</taxon>
        <taxon>Actinomycetes</taxon>
        <taxon>Kitasatosporales</taxon>
        <taxon>Streptomycetaceae</taxon>
        <taxon>Kitasatospora</taxon>
    </lineage>
</organism>
<evidence type="ECO:0000256" key="4">
    <source>
        <dbReference type="ARBA" id="ARBA00022553"/>
    </source>
</evidence>
<feature type="domain" description="Carrier" evidence="5">
    <location>
        <begin position="529"/>
        <end position="606"/>
    </location>
</feature>
<dbReference type="GO" id="GO:0043041">
    <property type="term" value="P:amino acid activation for nonribosomal peptide biosynthetic process"/>
    <property type="evidence" value="ECO:0007669"/>
    <property type="project" value="TreeGrafter"/>
</dbReference>
<dbReference type="GO" id="GO:0003824">
    <property type="term" value="F:catalytic activity"/>
    <property type="evidence" value="ECO:0007669"/>
    <property type="project" value="InterPro"/>
</dbReference>